<feature type="transmembrane region" description="Helical" evidence="1">
    <location>
        <begin position="261"/>
        <end position="285"/>
    </location>
</feature>
<keyword evidence="1" id="KW-1133">Transmembrane helix</keyword>
<evidence type="ECO:0000313" key="3">
    <source>
        <dbReference type="EMBL" id="GAW68643.1"/>
    </source>
</evidence>
<feature type="transmembrane region" description="Helical" evidence="1">
    <location>
        <begin position="128"/>
        <end position="146"/>
    </location>
</feature>
<name>A0ABQ0MNM1_9BACT</name>
<feature type="transmembrane region" description="Helical" evidence="1">
    <location>
        <begin position="70"/>
        <end position="92"/>
    </location>
</feature>
<proteinExistence type="predicted"/>
<dbReference type="InterPro" id="IPR037185">
    <property type="entry name" value="EmrE-like"/>
</dbReference>
<feature type="transmembrane region" description="Helical" evidence="1">
    <location>
        <begin position="305"/>
        <end position="323"/>
    </location>
</feature>
<feature type="transmembrane region" description="Helical" evidence="1">
    <location>
        <begin position="40"/>
        <end position="58"/>
    </location>
</feature>
<evidence type="ECO:0000256" key="1">
    <source>
        <dbReference type="SAM" id="Phobius"/>
    </source>
</evidence>
<feature type="transmembrane region" description="Helical" evidence="1">
    <location>
        <begin position="98"/>
        <end position="116"/>
    </location>
</feature>
<feature type="transmembrane region" description="Helical" evidence="1">
    <location>
        <begin position="191"/>
        <end position="213"/>
    </location>
</feature>
<dbReference type="PANTHER" id="PTHR22911:SF137">
    <property type="entry name" value="SOLUTE CARRIER FAMILY 35 MEMBER G2-RELATED"/>
    <property type="match status" value="1"/>
</dbReference>
<dbReference type="PANTHER" id="PTHR22911">
    <property type="entry name" value="ACYL-MALONYL CONDENSING ENZYME-RELATED"/>
    <property type="match status" value="1"/>
</dbReference>
<dbReference type="Proteomes" id="UP000194153">
    <property type="component" value="Unassembled WGS sequence"/>
</dbReference>
<feature type="transmembrane region" description="Helical" evidence="1">
    <location>
        <begin position="152"/>
        <end position="170"/>
    </location>
</feature>
<dbReference type="Pfam" id="PF00892">
    <property type="entry name" value="EamA"/>
    <property type="match status" value="2"/>
</dbReference>
<feature type="domain" description="EamA" evidence="2">
    <location>
        <begin position="190"/>
        <end position="322"/>
    </location>
</feature>
<feature type="domain" description="EamA" evidence="2">
    <location>
        <begin position="42"/>
        <end position="169"/>
    </location>
</feature>
<feature type="transmembrane region" description="Helical" evidence="1">
    <location>
        <begin position="219"/>
        <end position="240"/>
    </location>
</feature>
<protein>
    <submittedName>
        <fullName evidence="3">DMT family permease</fullName>
    </submittedName>
</protein>
<keyword evidence="4" id="KW-1185">Reference proteome</keyword>
<gene>
    <name evidence="3" type="ORF">GPEL0_01r5069</name>
</gene>
<dbReference type="SUPFAM" id="SSF103481">
    <property type="entry name" value="Multidrug resistance efflux transporter EmrE"/>
    <property type="match status" value="1"/>
</dbReference>
<sequence>MLIRPLFAQQSTGPLRFSNEKDPATAARVPFSVIIPTMPLWFPLTILSAFFLASSDALTKKAVHGHNEYLVTLARILPTLPLFLIPLPFLEIPPLSREFWLCVVTALPLEAVAIFLYTKALKLSPLSLTLPLLSLTPLLLLVVPFLLLGERISAAGSAGVLLIALGGYLLKARRGQDGVLAPIKALAKEKGALCMLGVATIYSFTSTLGKRAIDASSPLVFAAIYLPLLAFLITPFALYKGRGELREIARNGTIRASLLPALFYALQALTHVFAINLTNVAYMIAVKRLSLLFGVLYGRYLFQERGGIVATVIMLAGVCLIVIGG</sequence>
<dbReference type="Gene3D" id="1.10.3730.20">
    <property type="match status" value="1"/>
</dbReference>
<comment type="caution">
    <text evidence="3">The sequence shown here is derived from an EMBL/GenBank/DDBJ whole genome shotgun (WGS) entry which is preliminary data.</text>
</comment>
<dbReference type="EMBL" id="BDQG01000001">
    <property type="protein sequence ID" value="GAW68643.1"/>
    <property type="molecule type" value="Genomic_DNA"/>
</dbReference>
<keyword evidence="1" id="KW-0472">Membrane</keyword>
<evidence type="ECO:0000313" key="4">
    <source>
        <dbReference type="Proteomes" id="UP000194153"/>
    </source>
</evidence>
<keyword evidence="1" id="KW-0812">Transmembrane</keyword>
<dbReference type="InterPro" id="IPR000620">
    <property type="entry name" value="EamA_dom"/>
</dbReference>
<evidence type="ECO:0000259" key="2">
    <source>
        <dbReference type="Pfam" id="PF00892"/>
    </source>
</evidence>
<reference evidence="4" key="1">
    <citation type="submission" date="2017-05" db="EMBL/GenBank/DDBJ databases">
        <title>Draft genome sequence of Geobacter pelophilus, a iron(III)-reducing bacteria.</title>
        <authorList>
            <person name="Aoyagi T."/>
            <person name="Koike H."/>
            <person name="Morita T."/>
            <person name="Sato Y."/>
            <person name="Habe H."/>
            <person name="Hori T."/>
        </authorList>
    </citation>
    <scope>NUCLEOTIDE SEQUENCE [LARGE SCALE GENOMIC DNA]</scope>
    <source>
        <strain evidence="4">Drf2</strain>
    </source>
</reference>
<organism evidence="3 4">
    <name type="scientific">Geoanaerobacter pelophilus</name>
    <dbReference type="NCBI Taxonomy" id="60036"/>
    <lineage>
        <taxon>Bacteria</taxon>
        <taxon>Pseudomonadati</taxon>
        <taxon>Thermodesulfobacteriota</taxon>
        <taxon>Desulfuromonadia</taxon>
        <taxon>Geobacterales</taxon>
        <taxon>Geobacteraceae</taxon>
        <taxon>Geoanaerobacter</taxon>
    </lineage>
</organism>
<accession>A0ABQ0MNM1</accession>